<name>A0A1X0RFB6_RHIZD</name>
<reference evidence="1" key="1">
    <citation type="journal article" date="2016" name="Proc. Natl. Acad. Sci. U.S.A.">
        <title>Lipid metabolic changes in an early divergent fungus govern the establishment of a mutualistic symbiosis with endobacteria.</title>
        <authorList>
            <person name="Lastovetsky O.A."/>
            <person name="Gaspar M.L."/>
            <person name="Mondo S.J."/>
            <person name="LaButti K.M."/>
            <person name="Sandor L."/>
            <person name="Grigoriev I.V."/>
            <person name="Henry S.A."/>
            <person name="Pawlowska T.E."/>
        </authorList>
    </citation>
    <scope>NUCLEOTIDE SEQUENCE [LARGE SCALE GENOMIC DNA]</scope>
    <source>
        <strain evidence="1">ATCC 52814</strain>
    </source>
</reference>
<dbReference type="AlphaFoldDB" id="A0A1X0RFB6"/>
<dbReference type="Proteomes" id="UP000242414">
    <property type="component" value="Unassembled WGS sequence"/>
</dbReference>
<dbReference type="OrthoDB" id="2261340at2759"/>
<gene>
    <name evidence="1" type="ORF">BCV72DRAFT_220920</name>
</gene>
<proteinExistence type="predicted"/>
<dbReference type="PROSITE" id="PS51257">
    <property type="entry name" value="PROKAR_LIPOPROTEIN"/>
    <property type="match status" value="1"/>
</dbReference>
<dbReference type="VEuPathDB" id="FungiDB:BCV72DRAFT_220920"/>
<organism evidence="1">
    <name type="scientific">Rhizopus microsporus var. microsporus</name>
    <dbReference type="NCBI Taxonomy" id="86635"/>
    <lineage>
        <taxon>Eukaryota</taxon>
        <taxon>Fungi</taxon>
        <taxon>Fungi incertae sedis</taxon>
        <taxon>Mucoromycota</taxon>
        <taxon>Mucoromycotina</taxon>
        <taxon>Mucoromycetes</taxon>
        <taxon>Mucorales</taxon>
        <taxon>Mucorineae</taxon>
        <taxon>Rhizopodaceae</taxon>
        <taxon>Rhizopus</taxon>
    </lineage>
</organism>
<sequence length="83" mass="9325">MGLDRHLLHLALALPKQYILINVVIFSCSVTKIQVNEGEIEQLINVILYIKKSALEMEAQINDARIKRHISKIDDFLGASPAV</sequence>
<evidence type="ECO:0000313" key="1">
    <source>
        <dbReference type="EMBL" id="ORE10773.1"/>
    </source>
</evidence>
<protein>
    <submittedName>
        <fullName evidence="1">Uncharacterized protein</fullName>
    </submittedName>
</protein>
<dbReference type="EMBL" id="KV921862">
    <property type="protein sequence ID" value="ORE10773.1"/>
    <property type="molecule type" value="Genomic_DNA"/>
</dbReference>
<accession>A0A1X0RFB6</accession>